<evidence type="ECO:0000313" key="2">
    <source>
        <dbReference type="Proteomes" id="UP000288547"/>
    </source>
</evidence>
<accession>A0A3S3ZMT6</accession>
<dbReference type="AlphaFoldDB" id="A0A3S3ZMT6"/>
<reference evidence="1 2" key="1">
    <citation type="submission" date="2018-12" db="EMBL/GenBank/DDBJ databases">
        <authorList>
            <person name="Li F."/>
        </authorList>
    </citation>
    <scope>NUCLEOTIDE SEQUENCE [LARGE SCALE GENOMIC DNA]</scope>
    <source>
        <strain evidence="1 2">11W25H-1</strain>
    </source>
</reference>
<organism evidence="1 2">
    <name type="scientific">Labedella phragmitis</name>
    <dbReference type="NCBI Taxonomy" id="2498849"/>
    <lineage>
        <taxon>Bacteria</taxon>
        <taxon>Bacillati</taxon>
        <taxon>Actinomycetota</taxon>
        <taxon>Actinomycetes</taxon>
        <taxon>Micrococcales</taxon>
        <taxon>Microbacteriaceae</taxon>
        <taxon>Labedella</taxon>
    </lineage>
</organism>
<dbReference type="Proteomes" id="UP000288547">
    <property type="component" value="Unassembled WGS sequence"/>
</dbReference>
<gene>
    <name evidence="1" type="ORF">ELQ90_12225</name>
</gene>
<evidence type="ECO:0000313" key="1">
    <source>
        <dbReference type="EMBL" id="RWZ49531.1"/>
    </source>
</evidence>
<dbReference type="RefSeq" id="WP_128495578.1">
    <property type="nucleotide sequence ID" value="NZ_RZNB01000005.1"/>
</dbReference>
<sequence length="122" mass="14048">MAWSNSYPEARQNGSGEPINYYTWRNMKGQVQFRFTDIEVDGGAQWYSAYGWINLIDNTGKVWADKAVHKSWGVTPAFTNLCFIPGNRLVRMQVTMHVINRAGAGYYNHWTSHLRWNNSTAV</sequence>
<dbReference type="EMBL" id="RZNB01000005">
    <property type="protein sequence ID" value="RWZ49531.1"/>
    <property type="molecule type" value="Genomic_DNA"/>
</dbReference>
<name>A0A3S3ZMT6_9MICO</name>
<proteinExistence type="predicted"/>
<comment type="caution">
    <text evidence="1">The sequence shown here is derived from an EMBL/GenBank/DDBJ whole genome shotgun (WGS) entry which is preliminary data.</text>
</comment>
<dbReference type="OrthoDB" id="5124304at2"/>
<protein>
    <submittedName>
        <fullName evidence="1">Uncharacterized protein</fullName>
    </submittedName>
</protein>
<keyword evidence="2" id="KW-1185">Reference proteome</keyword>